<dbReference type="Proteomes" id="UP000494119">
    <property type="component" value="Unassembled WGS sequence"/>
</dbReference>
<proteinExistence type="predicted"/>
<gene>
    <name evidence="1" type="ORF">LMG28688_00736</name>
</gene>
<dbReference type="EMBL" id="CADIKL010000003">
    <property type="protein sequence ID" value="CAB3779132.1"/>
    <property type="molecule type" value="Genomic_DNA"/>
</dbReference>
<evidence type="ECO:0000313" key="1">
    <source>
        <dbReference type="EMBL" id="CAB3779132.1"/>
    </source>
</evidence>
<dbReference type="AlphaFoldDB" id="A0A6J5FFD9"/>
<organism evidence="1 2">
    <name type="scientific">Paraburkholderia caffeinitolerans</name>
    <dbReference type="NCBI Taxonomy" id="1723730"/>
    <lineage>
        <taxon>Bacteria</taxon>
        <taxon>Pseudomonadati</taxon>
        <taxon>Pseudomonadota</taxon>
        <taxon>Betaproteobacteria</taxon>
        <taxon>Burkholderiales</taxon>
        <taxon>Burkholderiaceae</taxon>
        <taxon>Paraburkholderia</taxon>
    </lineage>
</organism>
<dbReference type="RefSeq" id="WP_175194207.1">
    <property type="nucleotide sequence ID" value="NZ_CADIKL010000003.1"/>
</dbReference>
<reference evidence="1 2" key="1">
    <citation type="submission" date="2020-04" db="EMBL/GenBank/DDBJ databases">
        <authorList>
            <person name="De Canck E."/>
        </authorList>
    </citation>
    <scope>NUCLEOTIDE SEQUENCE [LARGE SCALE GENOMIC DNA]</scope>
    <source>
        <strain evidence="1 2">LMG 28688</strain>
    </source>
</reference>
<accession>A0A6J5FFD9</accession>
<name>A0A6J5FFD9_9BURK</name>
<evidence type="ECO:0000313" key="2">
    <source>
        <dbReference type="Proteomes" id="UP000494119"/>
    </source>
</evidence>
<sequence>MKVTSIMVDEINAILLGAPDPAHYLKRTQGQPFIIYGMDDPQRTYLAVDHFRNRSLGVAPTSAAEIGHRVGGMTRKEVLWSRTTACTSTRQISEFHGKHAVVPIRS</sequence>
<protein>
    <submittedName>
        <fullName evidence="1">Uncharacterized protein</fullName>
    </submittedName>
</protein>
<keyword evidence="2" id="KW-1185">Reference proteome</keyword>